<dbReference type="PANTHER" id="PTHR30075">
    <property type="entry name" value="GLYCYL-TRNA SYNTHETASE"/>
    <property type="match status" value="1"/>
</dbReference>
<evidence type="ECO:0000256" key="2">
    <source>
        <dbReference type="ARBA" id="ARBA00008226"/>
    </source>
</evidence>
<name>A0A1Q2LGR4_9HELI</name>
<dbReference type="InterPro" id="IPR015944">
    <property type="entry name" value="Gly-tRNA-synth_bsu"/>
</dbReference>
<dbReference type="GO" id="GO:0005524">
    <property type="term" value="F:ATP binding"/>
    <property type="evidence" value="ECO:0007669"/>
    <property type="project" value="UniProtKB-UniRule"/>
</dbReference>
<evidence type="ECO:0000256" key="3">
    <source>
        <dbReference type="ARBA" id="ARBA00022490"/>
    </source>
</evidence>
<organism evidence="12 13">
    <name type="scientific">Helicobacter bilis</name>
    <dbReference type="NCBI Taxonomy" id="37372"/>
    <lineage>
        <taxon>Bacteria</taxon>
        <taxon>Pseudomonadati</taxon>
        <taxon>Campylobacterota</taxon>
        <taxon>Epsilonproteobacteria</taxon>
        <taxon>Campylobacterales</taxon>
        <taxon>Helicobacteraceae</taxon>
        <taxon>Helicobacter</taxon>
    </lineage>
</organism>
<dbReference type="InterPro" id="IPR008909">
    <property type="entry name" value="DALR_anticod-bd"/>
</dbReference>
<comment type="similarity">
    <text evidence="2 10">Belongs to the class-II aminoacyl-tRNA synthetase family.</text>
</comment>
<dbReference type="AlphaFoldDB" id="A0A1Q2LGR4"/>
<dbReference type="HAMAP" id="MF_00255">
    <property type="entry name" value="Gly_tRNA_synth_beta"/>
    <property type="match status" value="1"/>
</dbReference>
<dbReference type="PROSITE" id="PS50861">
    <property type="entry name" value="AA_TRNA_LIGASE_II_GLYAB"/>
    <property type="match status" value="1"/>
</dbReference>
<dbReference type="EMBL" id="CP019645">
    <property type="protein sequence ID" value="AQQ59565.1"/>
    <property type="molecule type" value="Genomic_DNA"/>
</dbReference>
<dbReference type="SUPFAM" id="SSF109604">
    <property type="entry name" value="HD-domain/PDEase-like"/>
    <property type="match status" value="1"/>
</dbReference>
<comment type="catalytic activity">
    <reaction evidence="9 10">
        <text>tRNA(Gly) + glycine + ATP = glycyl-tRNA(Gly) + AMP + diphosphate</text>
        <dbReference type="Rhea" id="RHEA:16013"/>
        <dbReference type="Rhea" id="RHEA-COMP:9664"/>
        <dbReference type="Rhea" id="RHEA-COMP:9683"/>
        <dbReference type="ChEBI" id="CHEBI:30616"/>
        <dbReference type="ChEBI" id="CHEBI:33019"/>
        <dbReference type="ChEBI" id="CHEBI:57305"/>
        <dbReference type="ChEBI" id="CHEBI:78442"/>
        <dbReference type="ChEBI" id="CHEBI:78522"/>
        <dbReference type="ChEBI" id="CHEBI:456215"/>
        <dbReference type="EC" id="6.1.1.14"/>
    </reaction>
</comment>
<evidence type="ECO:0000256" key="5">
    <source>
        <dbReference type="ARBA" id="ARBA00022741"/>
    </source>
</evidence>
<dbReference type="GO" id="GO:0004814">
    <property type="term" value="F:arginine-tRNA ligase activity"/>
    <property type="evidence" value="ECO:0007669"/>
    <property type="project" value="InterPro"/>
</dbReference>
<evidence type="ECO:0000256" key="6">
    <source>
        <dbReference type="ARBA" id="ARBA00022840"/>
    </source>
</evidence>
<dbReference type="Pfam" id="PF05746">
    <property type="entry name" value="DALR_1"/>
    <property type="match status" value="1"/>
</dbReference>
<dbReference type="GO" id="GO:0004820">
    <property type="term" value="F:glycine-tRNA ligase activity"/>
    <property type="evidence" value="ECO:0007669"/>
    <property type="project" value="UniProtKB-UniRule"/>
</dbReference>
<dbReference type="GO" id="GO:0006426">
    <property type="term" value="P:glycyl-tRNA aminoacylation"/>
    <property type="evidence" value="ECO:0007669"/>
    <property type="project" value="UniProtKB-UniRule"/>
</dbReference>
<evidence type="ECO:0000256" key="1">
    <source>
        <dbReference type="ARBA" id="ARBA00004496"/>
    </source>
</evidence>
<accession>A0A1Q2LGR4</accession>
<dbReference type="PANTHER" id="PTHR30075:SF2">
    <property type="entry name" value="GLYCINE--TRNA LIGASE, CHLOROPLASTIC_MITOCHONDRIAL 2"/>
    <property type="match status" value="1"/>
</dbReference>
<protein>
    <recommendedName>
        <fullName evidence="10">Glycine--tRNA ligase beta subunit</fullName>
        <ecNumber evidence="10">6.1.1.14</ecNumber>
    </recommendedName>
    <alternativeName>
        <fullName evidence="10">Glycyl-tRNA synthetase beta subunit</fullName>
        <shortName evidence="10">GlyRS</shortName>
    </alternativeName>
</protein>
<keyword evidence="5 10" id="KW-0547">Nucleotide-binding</keyword>
<keyword evidence="8 10" id="KW-0030">Aminoacyl-tRNA synthetase</keyword>
<sequence length="695" mass="78899">MSIMAELFIEIFTEELPAIPLLKNLSNIKENWKKILKDNHLDAPFDFFYTPRRLSFIHRDFALKQPDTKTQSYGPPLAIAYDSNNNPTKAMQSFLQKNNITKDMVKTAIKDNKEVLFYEKEVKGIESSKLLESMVITLLHSLHFGKSMRWGDCKDSFIRPIRNICIMLDNKNIPCNAYNIQGNNLIFAHRQAKDTNGEQKSHYATSIESYLDFLSQNGVILDQERRKDLILQEIKELENKHNIKVEIDTDLLQEIVAITEYPHAMLGIFDEKFLKIPKEMIITSMKENQRYFAVYKDSELFHGFVVVSNSFGGDFSLITKGNEKVLRARLEDAMFFYTQDIDSKMQFGSLDSISFMEGAGSLADKIAREQNMANSLIALLNAKQIECSENEKALVIQALKYAKCDLLSQSVGEFPELQGIMGSYFAKDCGMESEVCLAIREQYLPNGIQATLPSSKISALVNMANKLDTIFTLFNINKIPSGSKDPFALRRQATAILKIAHQFGFDLSIKEICDLASKDYSNAKQNMLIDFMMERIYGIFPGVNPSIVRCVLLMGFGITQSFDKILALASYFESVDIKSVIGTFKRVANILDNANLTKDITLNTSLFEESETKLYNNLMAYTKSKKTEITNNTLDSESYLAQIESLFALKSDLDSVFDNVLIMTDNAELKQNRIGLITLVFKAFMEFGDMREIAV</sequence>
<comment type="subunit">
    <text evidence="10">Tetramer of two alpha and two beta subunits.</text>
</comment>
<dbReference type="GO" id="GO:0006420">
    <property type="term" value="P:arginyl-tRNA aminoacylation"/>
    <property type="evidence" value="ECO:0007669"/>
    <property type="project" value="InterPro"/>
</dbReference>
<dbReference type="NCBIfam" id="TIGR00211">
    <property type="entry name" value="glyS"/>
    <property type="match status" value="1"/>
</dbReference>
<gene>
    <name evidence="10" type="primary">glyS</name>
    <name evidence="12" type="ORF">XJ32_05040</name>
</gene>
<evidence type="ECO:0000256" key="8">
    <source>
        <dbReference type="ARBA" id="ARBA00023146"/>
    </source>
</evidence>
<dbReference type="KEGG" id="hbl:XJ32_05040"/>
<keyword evidence="3 10" id="KW-0963">Cytoplasm</keyword>
<dbReference type="GO" id="GO:0005829">
    <property type="term" value="C:cytosol"/>
    <property type="evidence" value="ECO:0007669"/>
    <property type="project" value="TreeGrafter"/>
</dbReference>
<feature type="domain" description="DALR anticodon binding" evidence="11">
    <location>
        <begin position="583"/>
        <end position="681"/>
    </location>
</feature>
<dbReference type="EC" id="6.1.1.14" evidence="10"/>
<keyword evidence="7 10" id="KW-0648">Protein biosynthesis</keyword>
<dbReference type="Pfam" id="PF02092">
    <property type="entry name" value="tRNA_synt_2f"/>
    <property type="match status" value="1"/>
</dbReference>
<evidence type="ECO:0000256" key="9">
    <source>
        <dbReference type="ARBA" id="ARBA00047937"/>
    </source>
</evidence>
<dbReference type="InterPro" id="IPR006194">
    <property type="entry name" value="Gly-tRNA-synth_heterodimer"/>
</dbReference>
<keyword evidence="6 10" id="KW-0067">ATP-binding</keyword>
<keyword evidence="4 10" id="KW-0436">Ligase</keyword>
<evidence type="ECO:0000313" key="13">
    <source>
        <dbReference type="Proteomes" id="UP000188298"/>
    </source>
</evidence>
<evidence type="ECO:0000259" key="11">
    <source>
        <dbReference type="Pfam" id="PF05746"/>
    </source>
</evidence>
<reference evidence="12 13" key="1">
    <citation type="submission" date="2017-02" db="EMBL/GenBank/DDBJ databases">
        <title>Whole genome sequencing of Helicobacter bilis strain AAQJH.</title>
        <authorList>
            <person name="Conlan S."/>
            <person name="Thomas P.J."/>
            <person name="Mullikin J."/>
            <person name="Palmore T.N."/>
            <person name="Frank K.M."/>
            <person name="Segre J.A."/>
        </authorList>
    </citation>
    <scope>NUCLEOTIDE SEQUENCE [LARGE SCALE GENOMIC DNA]</scope>
    <source>
        <strain evidence="12 13">AAQJH</strain>
    </source>
</reference>
<evidence type="ECO:0000256" key="4">
    <source>
        <dbReference type="ARBA" id="ARBA00022598"/>
    </source>
</evidence>
<dbReference type="Proteomes" id="UP000188298">
    <property type="component" value="Chromosome"/>
</dbReference>
<comment type="subcellular location">
    <subcellularLocation>
        <location evidence="1 10">Cytoplasm</location>
    </subcellularLocation>
</comment>
<proteinExistence type="inferred from homology"/>
<evidence type="ECO:0000256" key="7">
    <source>
        <dbReference type="ARBA" id="ARBA00022917"/>
    </source>
</evidence>
<evidence type="ECO:0000256" key="10">
    <source>
        <dbReference type="HAMAP-Rule" id="MF_00255"/>
    </source>
</evidence>
<evidence type="ECO:0000313" key="12">
    <source>
        <dbReference type="EMBL" id="AQQ59565.1"/>
    </source>
</evidence>
<dbReference type="PRINTS" id="PR01045">
    <property type="entry name" value="TRNASYNTHGB"/>
</dbReference>